<dbReference type="PANTHER" id="PTHR43152:SF3">
    <property type="entry name" value="UVRABC SYSTEM PROTEIN A"/>
    <property type="match status" value="1"/>
</dbReference>
<dbReference type="Gene3D" id="3.30.1490.20">
    <property type="entry name" value="ATP-grasp fold, A domain"/>
    <property type="match status" value="1"/>
</dbReference>
<dbReference type="InterPro" id="IPR027417">
    <property type="entry name" value="P-loop_NTPase"/>
</dbReference>
<evidence type="ECO:0000256" key="5">
    <source>
        <dbReference type="ARBA" id="ARBA00022741"/>
    </source>
</evidence>
<evidence type="ECO:0000256" key="9">
    <source>
        <dbReference type="ARBA" id="ARBA00022833"/>
    </source>
</evidence>
<keyword evidence="11" id="KW-0267">Excision nuclease</keyword>
<dbReference type="InterPro" id="IPR013815">
    <property type="entry name" value="ATP_grasp_subdomain_1"/>
</dbReference>
<evidence type="ECO:0000256" key="10">
    <source>
        <dbReference type="ARBA" id="ARBA00022840"/>
    </source>
</evidence>
<dbReference type="Pfam" id="PF17755">
    <property type="entry name" value="UvrA_DNA-bind"/>
    <property type="match status" value="1"/>
</dbReference>
<dbReference type="GO" id="GO:0016887">
    <property type="term" value="F:ATP hydrolysis activity"/>
    <property type="evidence" value="ECO:0007669"/>
    <property type="project" value="InterPro"/>
</dbReference>
<accession>A0AAV4FQU0</accession>
<evidence type="ECO:0000259" key="16">
    <source>
        <dbReference type="PROSITE" id="PS52004"/>
    </source>
</evidence>
<keyword evidence="9" id="KW-0862">Zinc</keyword>
<keyword evidence="2" id="KW-0963">Cytoplasm</keyword>
<dbReference type="EMBL" id="BMAT01004542">
    <property type="protein sequence ID" value="GFR75354.1"/>
    <property type="molecule type" value="Genomic_DNA"/>
</dbReference>
<dbReference type="InterPro" id="IPR004602">
    <property type="entry name" value="UvrA"/>
</dbReference>
<proteinExistence type="inferred from homology"/>
<evidence type="ECO:0000256" key="4">
    <source>
        <dbReference type="ARBA" id="ARBA00022737"/>
    </source>
</evidence>
<evidence type="ECO:0000256" key="7">
    <source>
        <dbReference type="ARBA" id="ARBA00022769"/>
    </source>
</evidence>
<protein>
    <submittedName>
        <fullName evidence="17">UvrABC system protein A</fullName>
    </submittedName>
</protein>
<dbReference type="PROSITE" id="PS52004">
    <property type="entry name" value="KS3_2"/>
    <property type="match status" value="1"/>
</dbReference>
<keyword evidence="13" id="KW-0234">DNA repair</keyword>
<dbReference type="InterPro" id="IPR003439">
    <property type="entry name" value="ABC_transporter-like_ATP-bd"/>
</dbReference>
<evidence type="ECO:0000256" key="13">
    <source>
        <dbReference type="ARBA" id="ARBA00023204"/>
    </source>
</evidence>
<evidence type="ECO:0000259" key="15">
    <source>
        <dbReference type="PROSITE" id="PS50893"/>
    </source>
</evidence>
<dbReference type="GO" id="GO:0004518">
    <property type="term" value="F:nuclease activity"/>
    <property type="evidence" value="ECO:0007669"/>
    <property type="project" value="UniProtKB-KW"/>
</dbReference>
<dbReference type="SUPFAM" id="SSF53901">
    <property type="entry name" value="Thiolase-like"/>
    <property type="match status" value="2"/>
</dbReference>
<dbReference type="Pfam" id="PF17760">
    <property type="entry name" value="UvrA_inter"/>
    <property type="match status" value="1"/>
</dbReference>
<dbReference type="GO" id="GO:0003677">
    <property type="term" value="F:DNA binding"/>
    <property type="evidence" value="ECO:0007669"/>
    <property type="project" value="UniProtKB-KW"/>
</dbReference>
<dbReference type="Gene3D" id="3.40.47.10">
    <property type="match status" value="1"/>
</dbReference>
<keyword evidence="18" id="KW-1185">Reference proteome</keyword>
<dbReference type="GO" id="GO:0016746">
    <property type="term" value="F:acyltransferase activity"/>
    <property type="evidence" value="ECO:0007669"/>
    <property type="project" value="InterPro"/>
</dbReference>
<dbReference type="CDD" id="cd03271">
    <property type="entry name" value="ABC_UvrA_II"/>
    <property type="match status" value="1"/>
</dbReference>
<dbReference type="PANTHER" id="PTHR43152">
    <property type="entry name" value="UVRABC SYSTEM PROTEIN A"/>
    <property type="match status" value="1"/>
</dbReference>
<dbReference type="NCBIfam" id="TIGR00630">
    <property type="entry name" value="uvra"/>
    <property type="match status" value="1"/>
</dbReference>
<dbReference type="SUPFAM" id="SSF52540">
    <property type="entry name" value="P-loop containing nucleoside triphosphate hydrolases"/>
    <property type="match status" value="2"/>
</dbReference>
<keyword evidence="12" id="KW-0238">DNA-binding</keyword>
<evidence type="ECO:0000256" key="6">
    <source>
        <dbReference type="ARBA" id="ARBA00022763"/>
    </source>
</evidence>
<dbReference type="InterPro" id="IPR041552">
    <property type="entry name" value="UvrA_DNA-bd"/>
</dbReference>
<evidence type="ECO:0000256" key="11">
    <source>
        <dbReference type="ARBA" id="ARBA00022881"/>
    </source>
</evidence>
<dbReference type="InterPro" id="IPR017871">
    <property type="entry name" value="ABC_transporter-like_CS"/>
</dbReference>
<evidence type="ECO:0000256" key="8">
    <source>
        <dbReference type="ARBA" id="ARBA00022771"/>
    </source>
</evidence>
<keyword evidence="14" id="KW-0808">Transferase</keyword>
<dbReference type="FunFam" id="1.20.1580.10:FF:000002">
    <property type="entry name" value="UvrABC system protein A"/>
    <property type="match status" value="1"/>
</dbReference>
<gene>
    <name evidence="17" type="ORF">ElyMa_002186200</name>
</gene>
<dbReference type="Pfam" id="PF00109">
    <property type="entry name" value="ketoacyl-synt"/>
    <property type="match status" value="1"/>
</dbReference>
<evidence type="ECO:0000256" key="1">
    <source>
        <dbReference type="ARBA" id="ARBA00004496"/>
    </source>
</evidence>
<dbReference type="InterPro" id="IPR014030">
    <property type="entry name" value="Ketoacyl_synth_N"/>
</dbReference>
<dbReference type="PROSITE" id="PS50893">
    <property type="entry name" value="ABC_TRANSPORTER_2"/>
    <property type="match status" value="1"/>
</dbReference>
<dbReference type="InterPro" id="IPR041102">
    <property type="entry name" value="UvrA_inter"/>
</dbReference>
<dbReference type="GO" id="GO:0006289">
    <property type="term" value="P:nucleotide-excision repair"/>
    <property type="evidence" value="ECO:0007669"/>
    <property type="project" value="InterPro"/>
</dbReference>
<comment type="similarity">
    <text evidence="14">Belongs to the thiolase-like superfamily. Beta-ketoacyl-ACP synthases family.</text>
</comment>
<keyword evidence="3" id="KW-0479">Metal-binding</keyword>
<name>A0AAV4FQU0_9GAST</name>
<feature type="domain" description="Ketosynthase family 3 (KS3)" evidence="16">
    <location>
        <begin position="1"/>
        <end position="341"/>
    </location>
</feature>
<dbReference type="GO" id="GO:0009380">
    <property type="term" value="C:excinuclease repair complex"/>
    <property type="evidence" value="ECO:0007669"/>
    <property type="project" value="InterPro"/>
</dbReference>
<organism evidence="17 18">
    <name type="scientific">Elysia marginata</name>
    <dbReference type="NCBI Taxonomy" id="1093978"/>
    <lineage>
        <taxon>Eukaryota</taxon>
        <taxon>Metazoa</taxon>
        <taxon>Spiralia</taxon>
        <taxon>Lophotrochozoa</taxon>
        <taxon>Mollusca</taxon>
        <taxon>Gastropoda</taxon>
        <taxon>Heterobranchia</taxon>
        <taxon>Euthyneura</taxon>
        <taxon>Panpulmonata</taxon>
        <taxon>Sacoglossa</taxon>
        <taxon>Placobranchoidea</taxon>
        <taxon>Plakobranchidae</taxon>
        <taxon>Elysia</taxon>
    </lineage>
</organism>
<dbReference type="GO" id="GO:0005737">
    <property type="term" value="C:cytoplasm"/>
    <property type="evidence" value="ECO:0007669"/>
    <property type="project" value="UniProtKB-SubCell"/>
</dbReference>
<keyword evidence="4" id="KW-0677">Repeat</keyword>
<dbReference type="Gene3D" id="1.20.1580.10">
    <property type="entry name" value="ABC transporter ATPase like domain"/>
    <property type="match status" value="2"/>
</dbReference>
<dbReference type="Pfam" id="PF02801">
    <property type="entry name" value="Ketoacyl-synt_C"/>
    <property type="match status" value="1"/>
</dbReference>
<dbReference type="NCBIfam" id="NF001503">
    <property type="entry name" value="PRK00349.1"/>
    <property type="match status" value="1"/>
</dbReference>
<reference evidence="17 18" key="1">
    <citation type="journal article" date="2021" name="Elife">
        <title>Chloroplast acquisition without the gene transfer in kleptoplastic sea slugs, Plakobranchus ocellatus.</title>
        <authorList>
            <person name="Maeda T."/>
            <person name="Takahashi S."/>
            <person name="Yoshida T."/>
            <person name="Shimamura S."/>
            <person name="Takaki Y."/>
            <person name="Nagai Y."/>
            <person name="Toyoda A."/>
            <person name="Suzuki Y."/>
            <person name="Arimoto A."/>
            <person name="Ishii H."/>
            <person name="Satoh N."/>
            <person name="Nishiyama T."/>
            <person name="Hasebe M."/>
            <person name="Maruyama T."/>
            <person name="Minagawa J."/>
            <person name="Obokata J."/>
            <person name="Shigenobu S."/>
        </authorList>
    </citation>
    <scope>NUCLEOTIDE SEQUENCE [LARGE SCALE GENOMIC DNA]</scope>
</reference>
<comment type="subcellular location">
    <subcellularLocation>
        <location evidence="1">Cytoplasm</location>
    </subcellularLocation>
</comment>
<dbReference type="InterPro" id="IPR016039">
    <property type="entry name" value="Thiolase-like"/>
</dbReference>
<evidence type="ECO:0000256" key="2">
    <source>
        <dbReference type="ARBA" id="ARBA00022490"/>
    </source>
</evidence>
<evidence type="ECO:0000256" key="14">
    <source>
        <dbReference type="RuleBase" id="RU003694"/>
    </source>
</evidence>
<feature type="domain" description="ABC transporter" evidence="15">
    <location>
        <begin position="934"/>
        <end position="1274"/>
    </location>
</feature>
<keyword evidence="10" id="KW-0067">ATP-binding</keyword>
<dbReference type="Gene3D" id="3.40.50.300">
    <property type="entry name" value="P-loop containing nucleotide triphosphate hydrolases"/>
    <property type="match status" value="2"/>
</dbReference>
<evidence type="ECO:0000313" key="17">
    <source>
        <dbReference type="EMBL" id="GFR75354.1"/>
    </source>
</evidence>
<keyword evidence="7" id="KW-0228">DNA excision</keyword>
<dbReference type="Gene3D" id="1.10.8.280">
    <property type="entry name" value="ABC transporter ATPase domain-like"/>
    <property type="match status" value="1"/>
</dbReference>
<keyword evidence="8" id="KW-0863">Zinc-finger</keyword>
<comment type="caution">
    <text evidence="17">The sequence shown here is derived from an EMBL/GenBank/DDBJ whole genome shotgun (WGS) entry which is preliminary data.</text>
</comment>
<evidence type="ECO:0000256" key="3">
    <source>
        <dbReference type="ARBA" id="ARBA00022723"/>
    </source>
</evidence>
<dbReference type="GO" id="GO:0005524">
    <property type="term" value="F:ATP binding"/>
    <property type="evidence" value="ECO:0007669"/>
    <property type="project" value="UniProtKB-KW"/>
</dbReference>
<dbReference type="GO" id="GO:0008270">
    <property type="term" value="F:zinc ion binding"/>
    <property type="evidence" value="ECO:0007669"/>
    <property type="project" value="UniProtKB-KW"/>
</dbReference>
<dbReference type="InterPro" id="IPR020841">
    <property type="entry name" value="PKS_Beta-ketoAc_synthase_dom"/>
</dbReference>
<evidence type="ECO:0000256" key="12">
    <source>
        <dbReference type="ARBA" id="ARBA00023125"/>
    </source>
</evidence>
<keyword evidence="5" id="KW-0547">Nucleotide-binding</keyword>
<dbReference type="Proteomes" id="UP000762676">
    <property type="component" value="Unassembled WGS sequence"/>
</dbReference>
<evidence type="ECO:0000313" key="18">
    <source>
        <dbReference type="Proteomes" id="UP000762676"/>
    </source>
</evidence>
<keyword evidence="6" id="KW-0227">DNA damage</keyword>
<dbReference type="InterPro" id="IPR014031">
    <property type="entry name" value="Ketoacyl_synth_C"/>
</dbReference>
<dbReference type="PROSITE" id="PS00211">
    <property type="entry name" value="ABC_TRANSPORTER_1"/>
    <property type="match status" value="2"/>
</dbReference>
<sequence length="1285" mass="142199">MWVAPLSSKLDKQVEMLGNSNKKYKDLDRSVLLAMLCAEKTVNHAGWSEIDKVGVNIGSSRGATATFEKFFLHFYDGKKLPPSTSPATTLGNIAFWSGDYIGSRGAIISHSITCSTALHSLLNGIAWLQSGLSEKFIVGGSEAPLTPFTLAQMKALKVYTEILQDAYPCRALDFKKARNTMVLGEGACCLAIERGNPKNALAYIKGIGFATENLIHGASISANGDCMQKAMHMAIGSMPKEHIDILVTHTPATVKGDISEYDAIKKVFGDNMPAITTNKWKLGHTFAPSGAFSIEMAVMMLQNRSFVSTPYFSQSKPDRFRNILVNAVGFGGNATVNFDEEIVVQGARVHNLKNIDINIPRYKLVVITGLSGSGKSSLAFDTIYAEGQRRYMETFSAYARQFIGHIERPDVDKIDGLSPVISIEQKTTSKSPRSTVGTITEIYDFLRLLFAKTSDAYSYLSGKKMVKYSNSEILDIIFKDFENKNISILAPVVRDRKGHYRELFKQISKRGFLKIRVDGVVKDITPEMKLDRYKIHNIEIVIDRLTVRSKKSGKNRLFESVKTALHHGEGVLLVLEESGAPTPRYFSSTLMCPDTGISYPKPDPNLFSFNSTKGMCPKCLGLGLISEVSIDKIVPDENISIMSGGLDPMKNSNSNWVESQLDAISKKYKFSLKDPIKNIPKKALNMILYGGREKVSVNYDFAGVVNEYKINFRGVVNTIKDSLSENSGEKLRKWAECYMDTVPCPDCKGTRLKKESIHFKLDKLNIAQVVAMDIKDLKAWLDQLEKKLTEKQWIIAEEIIKEIKGRVSFLLDVGLDYLTLSRSSASLSGGEAQRIRLATQIGSQLVNVLYILDEPSIGLHQRDNERLINSLKSLRDLGNSVIVVEHDKDMIVNADYVVDMGPKAGINGGEIIFQGAPKVMQKSNIETAQYILGLRKTQIPKIRREGNGNYLTLKGCTGNNLRNITLKLPLGKMVGITGVSGSGKSTLINETLYPIVSKHIYKSSKVPLPYKSIDGLEHIDKIIDIDQNSIGRTPRSNPATYTGVFAYIRSLFSQTPESQIRGYKPGRFSFNVAGGRCEECKGGGLKMIEMNLLPDVYVECKACNGKRFNRETLEVRYKGKSIHDVLSMTINQAMVFFENIPHIYNKIKTIVDVGLGYITLGQSSTTISGGEAQRMKLAAELSKKATGNTLYILDEPTTGLHFFDVDVLLKVLQKLTDKGNTVVIIEHNLDVIKAMDYLIDLGLEGGKKGGEIIAEGTPEELITSKKSITARYLKKELLSHGSVKS</sequence>